<name>A0A3S2W5X6_9PROT</name>
<keyword evidence="8" id="KW-1185">Reference proteome</keyword>
<dbReference type="RefSeq" id="WP_127763349.1">
    <property type="nucleotide sequence ID" value="NZ_SADE01000001.1"/>
</dbReference>
<dbReference type="Proteomes" id="UP000287447">
    <property type="component" value="Unassembled WGS sequence"/>
</dbReference>
<comment type="caution">
    <text evidence="7">The sequence shown here is derived from an EMBL/GenBank/DDBJ whole genome shotgun (WGS) entry which is preliminary data.</text>
</comment>
<dbReference type="SUPFAM" id="SSF52743">
    <property type="entry name" value="Subtilisin-like"/>
    <property type="match status" value="1"/>
</dbReference>
<keyword evidence="3 5" id="KW-0378">Hydrolase</keyword>
<keyword evidence="2 5" id="KW-0645">Protease</keyword>
<dbReference type="Pfam" id="PF00082">
    <property type="entry name" value="Peptidase_S8"/>
    <property type="match status" value="1"/>
</dbReference>
<protein>
    <recommendedName>
        <fullName evidence="6">Peptidase S8/S53 domain-containing protein</fullName>
    </recommendedName>
</protein>
<evidence type="ECO:0000256" key="1">
    <source>
        <dbReference type="ARBA" id="ARBA00011073"/>
    </source>
</evidence>
<dbReference type="PANTHER" id="PTHR43806">
    <property type="entry name" value="PEPTIDASE S8"/>
    <property type="match status" value="1"/>
</dbReference>
<dbReference type="OrthoDB" id="7359054at2"/>
<evidence type="ECO:0000256" key="2">
    <source>
        <dbReference type="ARBA" id="ARBA00022670"/>
    </source>
</evidence>
<gene>
    <name evidence="7" type="ORF">EOI86_01325</name>
</gene>
<dbReference type="GO" id="GO:0004252">
    <property type="term" value="F:serine-type endopeptidase activity"/>
    <property type="evidence" value="ECO:0007669"/>
    <property type="project" value="UniProtKB-UniRule"/>
</dbReference>
<feature type="domain" description="Peptidase S8/S53" evidence="6">
    <location>
        <begin position="164"/>
        <end position="396"/>
    </location>
</feature>
<feature type="active site" description="Charge relay system" evidence="5">
    <location>
        <position position="171"/>
    </location>
</feature>
<sequence length="422" mass="46083">MKRFATLLPFAAFVIFAHTGQGLAFDRARLAELKALTLKACEENPTHAGSFDDGRWTVRTIEDYIGVDVRFRRSFRLTDADGTTVILGLDGYGGSVRRAHSDMRLNGIPFGTIDLGPRCAVKQARILERNGEDLFLVTLGPDLQQEGAPETLNPPVPPGEDPEGVTVVHVDTGVNYLLPEVAAHLARGDSGRILGYDFWDMDPRPFDVETSRSPYYPIRHGTSVASILLREAPMTRMIPYRYPRPDMRRMGEIVAYAAQNGARIVMMPLGSNREIDWRVFALAAEEHPDILFIVSAGNDDRNIDDEPVFPAALPLENMVVATSADAFGRLAKGSNWGAQSVDLMVPAESIETVDHRGATVVASGSSYAVPRVTAMAVRILAQNPEQSVADLVAALKGHTGRSMERGAAKVKWGWVPNPLDAP</sequence>
<evidence type="ECO:0000313" key="7">
    <source>
        <dbReference type="EMBL" id="RVU37976.1"/>
    </source>
</evidence>
<evidence type="ECO:0000256" key="4">
    <source>
        <dbReference type="ARBA" id="ARBA00022825"/>
    </source>
</evidence>
<keyword evidence="4 5" id="KW-0720">Serine protease</keyword>
<organism evidence="7 8">
    <name type="scientific">Hwanghaeella grinnelliae</name>
    <dbReference type="NCBI Taxonomy" id="2500179"/>
    <lineage>
        <taxon>Bacteria</taxon>
        <taxon>Pseudomonadati</taxon>
        <taxon>Pseudomonadota</taxon>
        <taxon>Alphaproteobacteria</taxon>
        <taxon>Rhodospirillales</taxon>
        <taxon>Rhodospirillaceae</taxon>
        <taxon>Hwanghaeella</taxon>
    </lineage>
</organism>
<dbReference type="Gene3D" id="3.40.50.200">
    <property type="entry name" value="Peptidase S8/S53 domain"/>
    <property type="match status" value="1"/>
</dbReference>
<feature type="active site" description="Charge relay system" evidence="5">
    <location>
        <position position="366"/>
    </location>
</feature>
<evidence type="ECO:0000256" key="3">
    <source>
        <dbReference type="ARBA" id="ARBA00022801"/>
    </source>
</evidence>
<evidence type="ECO:0000313" key="8">
    <source>
        <dbReference type="Proteomes" id="UP000287447"/>
    </source>
</evidence>
<dbReference type="PROSITE" id="PS51892">
    <property type="entry name" value="SUBTILASE"/>
    <property type="match status" value="1"/>
</dbReference>
<feature type="active site" description="Charge relay system" evidence="5">
    <location>
        <position position="220"/>
    </location>
</feature>
<dbReference type="InterPro" id="IPR036852">
    <property type="entry name" value="Peptidase_S8/S53_dom_sf"/>
</dbReference>
<dbReference type="InterPro" id="IPR000209">
    <property type="entry name" value="Peptidase_S8/S53_dom"/>
</dbReference>
<dbReference type="GO" id="GO:0006508">
    <property type="term" value="P:proteolysis"/>
    <property type="evidence" value="ECO:0007669"/>
    <property type="project" value="UniProtKB-KW"/>
</dbReference>
<proteinExistence type="inferred from homology"/>
<comment type="similarity">
    <text evidence="1 5">Belongs to the peptidase S8 family.</text>
</comment>
<dbReference type="AlphaFoldDB" id="A0A3S2W5X6"/>
<dbReference type="InterPro" id="IPR050131">
    <property type="entry name" value="Peptidase_S8_subtilisin-like"/>
</dbReference>
<dbReference type="PANTHER" id="PTHR43806:SF11">
    <property type="entry name" value="CEREVISIN-RELATED"/>
    <property type="match status" value="1"/>
</dbReference>
<evidence type="ECO:0000256" key="5">
    <source>
        <dbReference type="PROSITE-ProRule" id="PRU01240"/>
    </source>
</evidence>
<evidence type="ECO:0000259" key="6">
    <source>
        <dbReference type="Pfam" id="PF00082"/>
    </source>
</evidence>
<reference evidence="8" key="1">
    <citation type="submission" date="2019-01" db="EMBL/GenBank/DDBJ databases">
        <title>Gri0909 isolated from a small marine red alga.</title>
        <authorList>
            <person name="Kim J."/>
            <person name="Jeong S.E."/>
            <person name="Jeon C.O."/>
        </authorList>
    </citation>
    <scope>NUCLEOTIDE SEQUENCE [LARGE SCALE GENOMIC DNA]</scope>
    <source>
        <strain evidence="8">Gri0909</strain>
    </source>
</reference>
<dbReference type="EMBL" id="SADE01000001">
    <property type="protein sequence ID" value="RVU37976.1"/>
    <property type="molecule type" value="Genomic_DNA"/>
</dbReference>
<accession>A0A3S2W5X6</accession>